<feature type="transmembrane region" description="Helical" evidence="11">
    <location>
        <begin position="860"/>
        <end position="882"/>
    </location>
</feature>
<feature type="repeat" description="RCC1" evidence="9">
    <location>
        <begin position="107"/>
        <end position="163"/>
    </location>
</feature>
<dbReference type="InterPro" id="IPR003593">
    <property type="entry name" value="AAA+_ATPase"/>
</dbReference>
<proteinExistence type="predicted"/>
<dbReference type="PANTHER" id="PTHR43394">
    <property type="entry name" value="ATP-DEPENDENT PERMEASE MDL1, MITOCHONDRIAL"/>
    <property type="match status" value="1"/>
</dbReference>
<dbReference type="FunFam" id="3.40.50.300:FF:000403">
    <property type="entry name" value="ATP-binding cassette sub-family B member 8, mitochondrial"/>
    <property type="match status" value="1"/>
</dbReference>
<keyword evidence="8 11" id="KW-0472">Membrane</keyword>
<dbReference type="Pfam" id="PF00005">
    <property type="entry name" value="ABC_tran"/>
    <property type="match status" value="1"/>
</dbReference>
<dbReference type="Pfam" id="PF00664">
    <property type="entry name" value="ABC_membrane"/>
    <property type="match status" value="1"/>
</dbReference>
<dbReference type="SUPFAM" id="SSF50985">
    <property type="entry name" value="RCC1/BLIP-II"/>
    <property type="match status" value="1"/>
</dbReference>
<evidence type="ECO:0000256" key="11">
    <source>
        <dbReference type="SAM" id="Phobius"/>
    </source>
</evidence>
<dbReference type="CDD" id="cd03249">
    <property type="entry name" value="ABC_MTABC3_MDL1_MDL2"/>
    <property type="match status" value="1"/>
</dbReference>
<evidence type="ECO:0000256" key="9">
    <source>
        <dbReference type="PROSITE-ProRule" id="PRU00235"/>
    </source>
</evidence>
<feature type="transmembrane region" description="Helical" evidence="11">
    <location>
        <begin position="682"/>
        <end position="706"/>
    </location>
</feature>
<evidence type="ECO:0000259" key="12">
    <source>
        <dbReference type="PROSITE" id="PS50893"/>
    </source>
</evidence>
<feature type="region of interest" description="Disordered" evidence="10">
    <location>
        <begin position="588"/>
        <end position="627"/>
    </location>
</feature>
<dbReference type="GO" id="GO:0005524">
    <property type="term" value="F:ATP binding"/>
    <property type="evidence" value="ECO:0007669"/>
    <property type="project" value="UniProtKB-KW"/>
</dbReference>
<dbReference type="Proteomes" id="UP000279271">
    <property type="component" value="Unassembled WGS sequence"/>
</dbReference>
<evidence type="ECO:0000256" key="10">
    <source>
        <dbReference type="SAM" id="MobiDB-lite"/>
    </source>
</evidence>
<dbReference type="GO" id="GO:0005743">
    <property type="term" value="C:mitochondrial inner membrane"/>
    <property type="evidence" value="ECO:0007669"/>
    <property type="project" value="UniProtKB-SubCell"/>
</dbReference>
<comment type="caution">
    <text evidence="14">The sequence shown here is derived from an EMBL/GenBank/DDBJ whole genome shotgun (WGS) entry which is preliminary data.</text>
</comment>
<evidence type="ECO:0000256" key="7">
    <source>
        <dbReference type="ARBA" id="ARBA00022989"/>
    </source>
</evidence>
<gene>
    <name evidence="14" type="ORF">APUTEX25_002732</name>
</gene>
<dbReference type="PROSITE" id="PS50929">
    <property type="entry name" value="ABC_TM1F"/>
    <property type="match status" value="1"/>
</dbReference>
<dbReference type="PROSITE" id="PS50893">
    <property type="entry name" value="ABC_TRANSPORTER_2"/>
    <property type="match status" value="1"/>
</dbReference>
<dbReference type="InterPro" id="IPR039421">
    <property type="entry name" value="Type_1_exporter"/>
</dbReference>
<feature type="repeat" description="RCC1" evidence="9">
    <location>
        <begin position="164"/>
        <end position="220"/>
    </location>
</feature>
<dbReference type="InterPro" id="IPR003439">
    <property type="entry name" value="ABC_transporter-like_ATP-bd"/>
</dbReference>
<feature type="transmembrane region" description="Helical" evidence="11">
    <location>
        <begin position="641"/>
        <end position="662"/>
    </location>
</feature>
<evidence type="ECO:0000259" key="13">
    <source>
        <dbReference type="PROSITE" id="PS50929"/>
    </source>
</evidence>
<feature type="transmembrane region" description="Helical" evidence="11">
    <location>
        <begin position="546"/>
        <end position="568"/>
    </location>
</feature>
<feature type="repeat" description="RCC1" evidence="9">
    <location>
        <begin position="271"/>
        <end position="316"/>
    </location>
</feature>
<keyword evidence="2" id="KW-0813">Transport</keyword>
<dbReference type="SUPFAM" id="SSF90123">
    <property type="entry name" value="ABC transporter transmembrane region"/>
    <property type="match status" value="1"/>
</dbReference>
<sequence length="1216" mass="127875">MLRRVVVFGTGDSGRLGLGLPLASIFFPRVLAGPWEGDVKAVAAGGAHSLVCAADGSVYSCGLNDRGQLGHTPRSPQVPTPAEVLLPEPATAVAAGHSHSLALTEDGRVWAWGDGTRGALGLGRDCPPVSPPRLVKHLQGECAGTRVQGIACGQHHSMALSASGEVFTWGADAQGCLGHGGGWFSGGGTEWRPRVLRTLSTHDVRSVSAGYAHSGAVTAGGEAFLWGDPDFVPGVSRARVSKVDTPRLVPLRHAAELACGGSLTLGRDGAGHLYSWGPGLPGLGRSGASGPSRPLPGIHAVRMASGWQHCAAIDHRGHLWTWGWGGSQGTAYSWQEEGAADGGQLGHGPDCGDRERPWPVEFVFDGGRRLSQHAWKAEAVSCGFNHTMAIVGAVPAPHWQETLRTQPPPTACLEPAALWVSTLLKLTLVTFAGLWPIRDRLWHLKRYRSLVNLYTLPDSNLDVLALAWLHTGVLLVLLAHIMTPQNPPRGYMRRSPPFTRVRLGIRVLGPLVQLLLLAKAVAVAVWGREEVLPPDPEESAAVAAAAAGRVGLLCMFASIVGALVGSFVEQAAARSLASSWRRRWRRRTGATRSGAAAPLLGGDALPPDDDDENASESHKGAHGDTPTVSTLVRMASSDTPILALAFAAGAAAALGQALIPYYTGRIIDAASIDPDPAALRRFTLRLLGVAGACAAATGLRGGLFTVAMTRLNVRLRAALFASLLAQEAGFYDGTRTGDITSRLSADTTTVSDQVCLNLNIMLRSLTQAAVVLAFMFDASWRLTVVTFVMVPLVLAICKVYGSYYRKLSKRVQSELAEANSVAEEALSSMTTVKAHAAEDSTRAAYAAKLARFYSLQLREAAAYALYMATNTFLGASVVAGVLFYGGRLVLAGSMSAGALVSFMLYQQSLSGAFQALGDVFSALAAAVGAADKVVELMLRPPRVPPAGRAAPPRLAGRLALRDVRFAYPARPAHPVLTGLSLSVEPGEVVALVGPSGGGKSSVVKLVERLYLPSAGAVKLDGLDVGAYDAKWLKRRVALVSQEPVLYARSVARNIAYGLEPEDDVPQEEVPTLADIHAAARLANAHDFILALPDGYDTECGDRGVQLSGGQKQRIALARALVRKPAVLLLDEATSALDADSEALVQEALDATMRGRTVLVIAHRLSTVRNADRILVIQGGAVVESGSHDALLGAGGVYAALVSPGAEPELPHVPQVQ</sequence>
<evidence type="ECO:0000256" key="4">
    <source>
        <dbReference type="ARBA" id="ARBA00022737"/>
    </source>
</evidence>
<name>A0A3M7L1I4_AUXPR</name>
<dbReference type="EMBL" id="QOKY01000135">
    <property type="protein sequence ID" value="RMZ56643.1"/>
    <property type="molecule type" value="Genomic_DNA"/>
</dbReference>
<feature type="transmembrane region" description="Helical" evidence="11">
    <location>
        <begin position="503"/>
        <end position="526"/>
    </location>
</feature>
<feature type="repeat" description="RCC1" evidence="9">
    <location>
        <begin position="3"/>
        <end position="55"/>
    </location>
</feature>
<evidence type="ECO:0000256" key="1">
    <source>
        <dbReference type="ARBA" id="ARBA00004448"/>
    </source>
</evidence>
<feature type="transmembrane region" description="Helical" evidence="11">
    <location>
        <begin position="760"/>
        <end position="776"/>
    </location>
</feature>
<dbReference type="InterPro" id="IPR027417">
    <property type="entry name" value="P-loop_NTPase"/>
</dbReference>
<protein>
    <submittedName>
        <fullName evidence="14">Uncharacterized protein</fullName>
    </submittedName>
</protein>
<accession>A0A3M7L1I4</accession>
<dbReference type="GO" id="GO:0016887">
    <property type="term" value="F:ATP hydrolysis activity"/>
    <property type="evidence" value="ECO:0007669"/>
    <property type="project" value="InterPro"/>
</dbReference>
<dbReference type="CDD" id="cd18572">
    <property type="entry name" value="ABC_6TM_TAP"/>
    <property type="match status" value="1"/>
</dbReference>
<dbReference type="Gene3D" id="1.20.1560.10">
    <property type="entry name" value="ABC transporter type 1, transmembrane domain"/>
    <property type="match status" value="1"/>
</dbReference>
<dbReference type="AlphaFoldDB" id="A0A3M7L1I4"/>
<feature type="repeat" description="RCC1" evidence="9">
    <location>
        <begin position="329"/>
        <end position="393"/>
    </location>
</feature>
<dbReference type="Pfam" id="PF25390">
    <property type="entry name" value="WD40_RLD"/>
    <property type="match status" value="1"/>
</dbReference>
<feature type="transmembrane region" description="Helical" evidence="11">
    <location>
        <begin position="782"/>
        <end position="801"/>
    </location>
</feature>
<dbReference type="PROSITE" id="PS00626">
    <property type="entry name" value="RCC1_2"/>
    <property type="match status" value="2"/>
</dbReference>
<keyword evidence="7 11" id="KW-1133">Transmembrane helix</keyword>
<dbReference type="InterPro" id="IPR058923">
    <property type="entry name" value="RCC1-like_dom"/>
</dbReference>
<feature type="repeat" description="RCC1" evidence="9">
    <location>
        <begin position="56"/>
        <end position="106"/>
    </location>
</feature>
<dbReference type="Gene3D" id="3.40.50.300">
    <property type="entry name" value="P-loop containing nucleotide triphosphate hydrolases"/>
    <property type="match status" value="1"/>
</dbReference>
<evidence type="ECO:0000256" key="5">
    <source>
        <dbReference type="ARBA" id="ARBA00022741"/>
    </source>
</evidence>
<dbReference type="InterPro" id="IPR017871">
    <property type="entry name" value="ABC_transporter-like_CS"/>
</dbReference>
<evidence type="ECO:0000256" key="8">
    <source>
        <dbReference type="ARBA" id="ARBA00023136"/>
    </source>
</evidence>
<keyword evidence="6" id="KW-0067">ATP-binding</keyword>
<evidence type="ECO:0000256" key="2">
    <source>
        <dbReference type="ARBA" id="ARBA00022448"/>
    </source>
</evidence>
<organism evidence="14 15">
    <name type="scientific">Auxenochlorella protothecoides</name>
    <name type="common">Green microalga</name>
    <name type="synonym">Chlorella protothecoides</name>
    <dbReference type="NCBI Taxonomy" id="3075"/>
    <lineage>
        <taxon>Eukaryota</taxon>
        <taxon>Viridiplantae</taxon>
        <taxon>Chlorophyta</taxon>
        <taxon>core chlorophytes</taxon>
        <taxon>Trebouxiophyceae</taxon>
        <taxon>Chlorellales</taxon>
        <taxon>Chlorellaceae</taxon>
        <taxon>Auxenochlorella</taxon>
    </lineage>
</organism>
<feature type="domain" description="ABC transporter" evidence="12">
    <location>
        <begin position="958"/>
        <end position="1203"/>
    </location>
</feature>
<feature type="domain" description="ABC transmembrane type-1" evidence="13">
    <location>
        <begin position="643"/>
        <end position="925"/>
    </location>
</feature>
<dbReference type="InterPro" id="IPR009091">
    <property type="entry name" value="RCC1/BLIP-II"/>
</dbReference>
<dbReference type="PANTHER" id="PTHR43394:SF19">
    <property type="entry name" value="ABC TRANSPORTER B FAMILY"/>
    <property type="match status" value="1"/>
</dbReference>
<keyword evidence="4" id="KW-0677">Repeat</keyword>
<dbReference type="Gene3D" id="2.130.10.30">
    <property type="entry name" value="Regulator of chromosome condensation 1/beta-lactamase-inhibitor protein II"/>
    <property type="match status" value="2"/>
</dbReference>
<dbReference type="FunFam" id="1.20.1560.10:FF:000215">
    <property type="entry name" value="ABC transporter B family member 4"/>
    <property type="match status" value="1"/>
</dbReference>
<dbReference type="InterPro" id="IPR000408">
    <property type="entry name" value="Reg_chr_condens"/>
</dbReference>
<evidence type="ECO:0000256" key="3">
    <source>
        <dbReference type="ARBA" id="ARBA00022692"/>
    </source>
</evidence>
<dbReference type="GO" id="GO:0015421">
    <property type="term" value="F:ABC-type oligopeptide transporter activity"/>
    <property type="evidence" value="ECO:0007669"/>
    <property type="project" value="TreeGrafter"/>
</dbReference>
<reference evidence="15" key="1">
    <citation type="journal article" date="2018" name="Algal Res.">
        <title>Characterization of plant carbon substrate utilization by Auxenochlorella protothecoides.</title>
        <authorList>
            <person name="Vogler B.W."/>
            <person name="Starkenburg S.R."/>
            <person name="Sudasinghe N."/>
            <person name="Schambach J.Y."/>
            <person name="Rollin J.A."/>
            <person name="Pattathil S."/>
            <person name="Barry A.N."/>
        </authorList>
    </citation>
    <scope>NUCLEOTIDE SEQUENCE [LARGE SCALE GENOMIC DNA]</scope>
    <source>
        <strain evidence="15">UTEX 25</strain>
    </source>
</reference>
<dbReference type="PROSITE" id="PS00211">
    <property type="entry name" value="ABC_TRANSPORTER_1"/>
    <property type="match status" value="1"/>
</dbReference>
<comment type="subcellular location">
    <subcellularLocation>
        <location evidence="1">Mitochondrion inner membrane</location>
        <topology evidence="1">Multi-pass membrane protein</topology>
    </subcellularLocation>
</comment>
<evidence type="ECO:0000256" key="6">
    <source>
        <dbReference type="ARBA" id="ARBA00022840"/>
    </source>
</evidence>
<keyword evidence="5" id="KW-0547">Nucleotide-binding</keyword>
<evidence type="ECO:0000313" key="15">
    <source>
        <dbReference type="Proteomes" id="UP000279271"/>
    </source>
</evidence>
<dbReference type="InterPro" id="IPR036640">
    <property type="entry name" value="ABC1_TM_sf"/>
</dbReference>
<dbReference type="SUPFAM" id="SSF52540">
    <property type="entry name" value="P-loop containing nucleoside triphosphate hydrolases"/>
    <property type="match status" value="1"/>
</dbReference>
<keyword evidence="3 11" id="KW-0812">Transmembrane</keyword>
<feature type="compositionally biased region" description="Low complexity" evidence="10">
    <location>
        <begin position="590"/>
        <end position="605"/>
    </location>
</feature>
<dbReference type="PRINTS" id="PR00633">
    <property type="entry name" value="RCCNDNSATION"/>
</dbReference>
<dbReference type="InterPro" id="IPR011527">
    <property type="entry name" value="ABC1_TM_dom"/>
</dbReference>
<dbReference type="PROSITE" id="PS50012">
    <property type="entry name" value="RCC1_3"/>
    <property type="match status" value="6"/>
</dbReference>
<dbReference type="SMART" id="SM00382">
    <property type="entry name" value="AAA"/>
    <property type="match status" value="1"/>
</dbReference>
<feature type="transmembrane region" description="Helical" evidence="11">
    <location>
        <begin position="463"/>
        <end position="482"/>
    </location>
</feature>
<evidence type="ECO:0000313" key="14">
    <source>
        <dbReference type="EMBL" id="RMZ56643.1"/>
    </source>
</evidence>